<keyword evidence="4" id="KW-1185">Reference proteome</keyword>
<dbReference type="AlphaFoldDB" id="A0A2D2Q4R5"/>
<dbReference type="PANTHER" id="PTHR43542:SF1">
    <property type="entry name" value="METHYLTRANSFERASE"/>
    <property type="match status" value="1"/>
</dbReference>
<dbReference type="CDD" id="cd02440">
    <property type="entry name" value="AdoMet_MTases"/>
    <property type="match status" value="1"/>
</dbReference>
<dbReference type="Pfam" id="PF03602">
    <property type="entry name" value="Cons_hypoth95"/>
    <property type="match status" value="1"/>
</dbReference>
<dbReference type="SUPFAM" id="SSF53335">
    <property type="entry name" value="S-adenosyl-L-methionine-dependent methyltransferases"/>
    <property type="match status" value="1"/>
</dbReference>
<sequence>MPLRISGQRSLKTITGHTTRPTSAKVRQAVFNIWQGRIQHCRWLDLCAGTGAMGAEALIRGAQWVVAIEQSAAACQVIRQNWSAVAQPEQQTLILRGDVRQKLQHLPLPEFDFIYFDPPYNSNLYLPVLELLWQQQRLTVGGEIAVECRTKDPPDLGAIAQIGWQQHRLKTYGSTMLILLQAGNPQQSCPQRH</sequence>
<name>A0A2D2Q4R5_PARLV</name>
<evidence type="ECO:0000256" key="2">
    <source>
        <dbReference type="ARBA" id="ARBA00022679"/>
    </source>
</evidence>
<keyword evidence="2 3" id="KW-0808">Transferase</keyword>
<dbReference type="PANTHER" id="PTHR43542">
    <property type="entry name" value="METHYLTRANSFERASE"/>
    <property type="match status" value="1"/>
</dbReference>
<dbReference type="PIRSF" id="PIRSF004553">
    <property type="entry name" value="CHP00095"/>
    <property type="match status" value="1"/>
</dbReference>
<dbReference type="GO" id="GO:0031167">
    <property type="term" value="P:rRNA methylation"/>
    <property type="evidence" value="ECO:0007669"/>
    <property type="project" value="InterPro"/>
</dbReference>
<dbReference type="InterPro" id="IPR002052">
    <property type="entry name" value="DNA_methylase_N6_adenine_CS"/>
</dbReference>
<evidence type="ECO:0000256" key="1">
    <source>
        <dbReference type="ARBA" id="ARBA00022603"/>
    </source>
</evidence>
<dbReference type="KEGG" id="slw:BRW62_03330"/>
<gene>
    <name evidence="3" type="ORF">BRW62_03330</name>
</gene>
<reference evidence="4" key="2">
    <citation type="journal article" date="2022" name="Front. Microbiol.">
        <title>Comparative Genomic Analysis Revealed Distinct Molecular Components and Organization of CO2-Concentrating Mechanism in Thermophilic Cyanobacteria.</title>
        <authorList>
            <person name="Tang J."/>
            <person name="Zhou H."/>
            <person name="Yao D."/>
            <person name="Riaz S."/>
            <person name="You D."/>
            <person name="Klepacz-Smolka A."/>
            <person name="Daroch M."/>
        </authorList>
    </citation>
    <scope>NUCLEOTIDE SEQUENCE [LARGE SCALE GENOMIC DNA]</scope>
    <source>
        <strain evidence="4">PCC 6715</strain>
    </source>
</reference>
<dbReference type="RefSeq" id="WP_099799814.1">
    <property type="nucleotide sequence ID" value="NZ_CP018092.1"/>
</dbReference>
<accession>A0A2D2Q4R5</accession>
<dbReference type="EMBL" id="CP018092">
    <property type="protein sequence ID" value="ATS19483.1"/>
    <property type="molecule type" value="Genomic_DNA"/>
</dbReference>
<proteinExistence type="predicted"/>
<protein>
    <submittedName>
        <fullName evidence="3">16S rRNA (Guanine(966)-N(2))-methyltransferase RsmD</fullName>
    </submittedName>
</protein>
<reference evidence="3 4" key="1">
    <citation type="submission" date="2016-11" db="EMBL/GenBank/DDBJ databases">
        <title>Complete genome sequence of thermophilic cyanobacteria strain Synechococcus sp. PCC6715.</title>
        <authorList>
            <person name="Tang J."/>
            <person name="Daroch M."/>
            <person name="Liang Y."/>
            <person name="Jiang D."/>
            <person name="Shah M."/>
        </authorList>
    </citation>
    <scope>NUCLEOTIDE SEQUENCE [LARGE SCALE GENOMIC DNA]</scope>
    <source>
        <strain evidence="3 4">PCC 6715</strain>
    </source>
</reference>
<dbReference type="GO" id="GO:0003676">
    <property type="term" value="F:nucleic acid binding"/>
    <property type="evidence" value="ECO:0007669"/>
    <property type="project" value="InterPro"/>
</dbReference>
<dbReference type="OrthoDB" id="9803017at2"/>
<dbReference type="GO" id="GO:0008168">
    <property type="term" value="F:methyltransferase activity"/>
    <property type="evidence" value="ECO:0007669"/>
    <property type="project" value="UniProtKB-KW"/>
</dbReference>
<organism evidence="3 4">
    <name type="scientific">Parathermosynechococcus lividus PCC 6715</name>
    <dbReference type="NCBI Taxonomy" id="1917166"/>
    <lineage>
        <taxon>Bacteria</taxon>
        <taxon>Bacillati</taxon>
        <taxon>Cyanobacteriota</taxon>
        <taxon>Cyanophyceae</taxon>
        <taxon>Acaryochloridales</taxon>
        <taxon>Thermosynechococcaceae</taxon>
        <taxon>Parathermosynechococcus</taxon>
    </lineage>
</organism>
<dbReference type="InterPro" id="IPR029063">
    <property type="entry name" value="SAM-dependent_MTases_sf"/>
</dbReference>
<dbReference type="Proteomes" id="UP000231057">
    <property type="component" value="Chromosome"/>
</dbReference>
<evidence type="ECO:0000313" key="4">
    <source>
        <dbReference type="Proteomes" id="UP000231057"/>
    </source>
</evidence>
<evidence type="ECO:0000313" key="3">
    <source>
        <dbReference type="EMBL" id="ATS19483.1"/>
    </source>
</evidence>
<dbReference type="Gene3D" id="3.40.50.150">
    <property type="entry name" value="Vaccinia Virus protein VP39"/>
    <property type="match status" value="1"/>
</dbReference>
<dbReference type="NCBIfam" id="TIGR00095">
    <property type="entry name" value="16S rRNA (guanine(966)-N(2))-methyltransferase RsmD"/>
    <property type="match status" value="1"/>
</dbReference>
<dbReference type="PROSITE" id="PS00092">
    <property type="entry name" value="N6_MTASE"/>
    <property type="match status" value="1"/>
</dbReference>
<dbReference type="InterPro" id="IPR004398">
    <property type="entry name" value="RNA_MeTrfase_RsmD"/>
</dbReference>
<keyword evidence="1 3" id="KW-0489">Methyltransferase</keyword>